<name>A0ABQ8G0M5_9PEZI</name>
<evidence type="ECO:0000313" key="11">
    <source>
        <dbReference type="Proteomes" id="UP000774617"/>
    </source>
</evidence>
<dbReference type="CDD" id="cd12148">
    <property type="entry name" value="fungal_TF_MHR"/>
    <property type="match status" value="1"/>
</dbReference>
<dbReference type="InterPro" id="IPR036236">
    <property type="entry name" value="Znf_C2H2_sf"/>
</dbReference>
<evidence type="ECO:0000259" key="9">
    <source>
        <dbReference type="PROSITE" id="PS50157"/>
    </source>
</evidence>
<reference evidence="10 11" key="1">
    <citation type="journal article" date="2021" name="Nat. Commun.">
        <title>Genetic determinants of endophytism in the Arabidopsis root mycobiome.</title>
        <authorList>
            <person name="Mesny F."/>
            <person name="Miyauchi S."/>
            <person name="Thiergart T."/>
            <person name="Pickel B."/>
            <person name="Atanasova L."/>
            <person name="Karlsson M."/>
            <person name="Huettel B."/>
            <person name="Barry K.W."/>
            <person name="Haridas S."/>
            <person name="Chen C."/>
            <person name="Bauer D."/>
            <person name="Andreopoulos W."/>
            <person name="Pangilinan J."/>
            <person name="LaButti K."/>
            <person name="Riley R."/>
            <person name="Lipzen A."/>
            <person name="Clum A."/>
            <person name="Drula E."/>
            <person name="Henrissat B."/>
            <person name="Kohler A."/>
            <person name="Grigoriev I.V."/>
            <person name="Martin F.M."/>
            <person name="Hacquard S."/>
        </authorList>
    </citation>
    <scope>NUCLEOTIDE SEQUENCE [LARGE SCALE GENOMIC DNA]</scope>
    <source>
        <strain evidence="10 11">MPI-SDFR-AT-0080</strain>
    </source>
</reference>
<comment type="subcellular location">
    <subcellularLocation>
        <location evidence="1">Nucleus</location>
    </subcellularLocation>
</comment>
<accession>A0ABQ8G0M5</accession>
<feature type="compositionally biased region" description="Basic and acidic residues" evidence="8">
    <location>
        <begin position="193"/>
        <end position="202"/>
    </location>
</feature>
<gene>
    <name evidence="10" type="ORF">B0J12DRAFT_606027</name>
</gene>
<feature type="region of interest" description="Disordered" evidence="8">
    <location>
        <begin position="56"/>
        <end position="104"/>
    </location>
</feature>
<evidence type="ECO:0000256" key="6">
    <source>
        <dbReference type="ARBA" id="ARBA00023242"/>
    </source>
</evidence>
<feature type="compositionally biased region" description="Basic and acidic residues" evidence="8">
    <location>
        <begin position="56"/>
        <end position="65"/>
    </location>
</feature>
<dbReference type="PROSITE" id="PS00028">
    <property type="entry name" value="ZINC_FINGER_C2H2_1"/>
    <property type="match status" value="1"/>
</dbReference>
<keyword evidence="3" id="KW-0677">Repeat</keyword>
<organism evidence="10 11">
    <name type="scientific">Macrophomina phaseolina</name>
    <dbReference type="NCBI Taxonomy" id="35725"/>
    <lineage>
        <taxon>Eukaryota</taxon>
        <taxon>Fungi</taxon>
        <taxon>Dikarya</taxon>
        <taxon>Ascomycota</taxon>
        <taxon>Pezizomycotina</taxon>
        <taxon>Dothideomycetes</taxon>
        <taxon>Dothideomycetes incertae sedis</taxon>
        <taxon>Botryosphaeriales</taxon>
        <taxon>Botryosphaeriaceae</taxon>
        <taxon>Macrophomina</taxon>
    </lineage>
</organism>
<dbReference type="EMBL" id="JAGTJR010000029">
    <property type="protein sequence ID" value="KAH7039451.1"/>
    <property type="molecule type" value="Genomic_DNA"/>
</dbReference>
<dbReference type="PROSITE" id="PS50157">
    <property type="entry name" value="ZINC_FINGER_C2H2_2"/>
    <property type="match status" value="1"/>
</dbReference>
<keyword evidence="4 7" id="KW-0863">Zinc-finger</keyword>
<sequence length="708" mass="78358">MPAMFVCPECNATFRRSAHLRRHQETHRAEKPYVCRFCTVASSRKDVIVRHIRNLHPDVDHGDSQKRRRKRSGDRASNSPTADAPLSPNADASSSPSSATSTQPDQILAVPAQATRSPLINSPAYDLGNDPFNRATLFEELGFRAHGFAFDGPDTVLESLLDPHLCTPNLSNVFGPDSHALFDDVLSNEKSRLPEVRSERSARSCSSSSTSLGDAECLSARANLARYDQNKVLSSFQFPSRYAMIRFVNAFFKHMAPHMPLVHRPTFDIASVASPLLIEIMACGALYLCERATAMNMHAAALRLMSEVERGIESLGKPPKFQLWMLQTYLLMSYFGAYGANLETEQRATHTFAYAVKLTQDAIKELRSCSVLDYRDWVYQESICRSIASTIMIGAALGSTKFHQCFATPFSTAAFPLPSQTEVWQKDEQTWSGDLEIQDSTQVFDSILAGQKPAVPVSQFGLVALIASVLWRVSSFEALVGSDQLDTYADFVSKMARAVRVLDEMLAEQTSSEAAIDATPSPLLKSAKCLLNSTYYHLYGSKTLAQAKLVFDSPGTDRTDWPSEQVHPSNLDMALVRAAEAMQDDIRLGLMYLQKWGPHKFGPVCGNSVLETGLLLSWYLQNKPALVSVLDSHAAINQSIQEVISEMEELRATIHGQLPAVPLVVASELLADGSIWQWPSAVSSKLKEFIKWNSHQFSFLEQASGIFQ</sequence>
<evidence type="ECO:0000313" key="10">
    <source>
        <dbReference type="EMBL" id="KAH7039451.1"/>
    </source>
</evidence>
<keyword evidence="2" id="KW-0479">Metal-binding</keyword>
<evidence type="ECO:0000256" key="4">
    <source>
        <dbReference type="ARBA" id="ARBA00022771"/>
    </source>
</evidence>
<proteinExistence type="predicted"/>
<dbReference type="Pfam" id="PF00096">
    <property type="entry name" value="zf-C2H2"/>
    <property type="match status" value="1"/>
</dbReference>
<dbReference type="Proteomes" id="UP000774617">
    <property type="component" value="Unassembled WGS sequence"/>
</dbReference>
<evidence type="ECO:0000256" key="7">
    <source>
        <dbReference type="PROSITE-ProRule" id="PRU00042"/>
    </source>
</evidence>
<dbReference type="InterPro" id="IPR051059">
    <property type="entry name" value="VerF-like"/>
</dbReference>
<dbReference type="Pfam" id="PF04082">
    <property type="entry name" value="Fungal_trans"/>
    <property type="match status" value="1"/>
</dbReference>
<evidence type="ECO:0000256" key="3">
    <source>
        <dbReference type="ARBA" id="ARBA00022737"/>
    </source>
</evidence>
<evidence type="ECO:0000256" key="5">
    <source>
        <dbReference type="ARBA" id="ARBA00022833"/>
    </source>
</evidence>
<dbReference type="Gene3D" id="3.30.160.60">
    <property type="entry name" value="Classic Zinc Finger"/>
    <property type="match status" value="1"/>
</dbReference>
<evidence type="ECO:0000256" key="8">
    <source>
        <dbReference type="SAM" id="MobiDB-lite"/>
    </source>
</evidence>
<dbReference type="PANTHER" id="PTHR40626">
    <property type="entry name" value="MIP31509P"/>
    <property type="match status" value="1"/>
</dbReference>
<evidence type="ECO:0000256" key="1">
    <source>
        <dbReference type="ARBA" id="ARBA00004123"/>
    </source>
</evidence>
<evidence type="ECO:0000256" key="2">
    <source>
        <dbReference type="ARBA" id="ARBA00022723"/>
    </source>
</evidence>
<dbReference type="SMART" id="SM00355">
    <property type="entry name" value="ZnF_C2H2"/>
    <property type="match status" value="2"/>
</dbReference>
<protein>
    <recommendedName>
        <fullName evidence="9">C2H2-type domain-containing protein</fullName>
    </recommendedName>
</protein>
<dbReference type="InterPro" id="IPR007219">
    <property type="entry name" value="XnlR_reg_dom"/>
</dbReference>
<dbReference type="SUPFAM" id="SSF57667">
    <property type="entry name" value="beta-beta-alpha zinc fingers"/>
    <property type="match status" value="1"/>
</dbReference>
<keyword evidence="6" id="KW-0539">Nucleus</keyword>
<feature type="compositionally biased region" description="Low complexity" evidence="8">
    <location>
        <begin position="82"/>
        <end position="102"/>
    </location>
</feature>
<dbReference type="PANTHER" id="PTHR40626:SF11">
    <property type="entry name" value="ZINC FINGER PROTEIN YPR022C"/>
    <property type="match status" value="1"/>
</dbReference>
<feature type="region of interest" description="Disordered" evidence="8">
    <location>
        <begin position="193"/>
        <end position="212"/>
    </location>
</feature>
<comment type="caution">
    <text evidence="10">The sequence shown here is derived from an EMBL/GenBank/DDBJ whole genome shotgun (WGS) entry which is preliminary data.</text>
</comment>
<feature type="domain" description="C2H2-type" evidence="9">
    <location>
        <begin position="5"/>
        <end position="32"/>
    </location>
</feature>
<keyword evidence="5" id="KW-0862">Zinc</keyword>
<dbReference type="InterPro" id="IPR013087">
    <property type="entry name" value="Znf_C2H2_type"/>
</dbReference>
<keyword evidence="11" id="KW-1185">Reference proteome</keyword>